<proteinExistence type="predicted"/>
<comment type="caution">
    <text evidence="2">The sequence shown here is derived from an EMBL/GenBank/DDBJ whole genome shotgun (WGS) entry which is preliminary data.</text>
</comment>
<dbReference type="Pfam" id="PF18480">
    <property type="entry name" value="DUF5615"/>
    <property type="match status" value="1"/>
</dbReference>
<dbReference type="RefSeq" id="WP_152124658.1">
    <property type="nucleotide sequence ID" value="NZ_WELI01000005.1"/>
</dbReference>
<evidence type="ECO:0000259" key="1">
    <source>
        <dbReference type="Pfam" id="PF18480"/>
    </source>
</evidence>
<keyword evidence="3" id="KW-1185">Reference proteome</keyword>
<dbReference type="Proteomes" id="UP000488299">
    <property type="component" value="Unassembled WGS sequence"/>
</dbReference>
<gene>
    <name evidence="2" type="ORF">F5984_12720</name>
</gene>
<protein>
    <recommendedName>
        <fullName evidence="1">DUF5615 domain-containing protein</fullName>
    </recommendedName>
</protein>
<accession>A0A7J5TY34</accession>
<name>A0A7J5TY34_9BACT</name>
<feature type="domain" description="DUF5615" evidence="1">
    <location>
        <begin position="1"/>
        <end position="102"/>
    </location>
</feature>
<organism evidence="2 3">
    <name type="scientific">Rudanella paleaurantiibacter</name>
    <dbReference type="NCBI Taxonomy" id="2614655"/>
    <lineage>
        <taxon>Bacteria</taxon>
        <taxon>Pseudomonadati</taxon>
        <taxon>Bacteroidota</taxon>
        <taxon>Cytophagia</taxon>
        <taxon>Cytophagales</taxon>
        <taxon>Cytophagaceae</taxon>
        <taxon>Rudanella</taxon>
    </lineage>
</organism>
<evidence type="ECO:0000313" key="3">
    <source>
        <dbReference type="Proteomes" id="UP000488299"/>
    </source>
</evidence>
<dbReference type="EMBL" id="WELI01000005">
    <property type="protein sequence ID" value="KAB7730042.1"/>
    <property type="molecule type" value="Genomic_DNA"/>
</dbReference>
<dbReference type="InterPro" id="IPR041049">
    <property type="entry name" value="DUF5615"/>
</dbReference>
<reference evidence="2 3" key="1">
    <citation type="submission" date="2019-10" db="EMBL/GenBank/DDBJ databases">
        <title>Rudanella paleaurantiibacter sp. nov., isolated from sludge.</title>
        <authorList>
            <person name="Xu S.Q."/>
        </authorList>
    </citation>
    <scope>NUCLEOTIDE SEQUENCE [LARGE SCALE GENOMIC DNA]</scope>
    <source>
        <strain evidence="2 3">HX-22-17</strain>
    </source>
</reference>
<dbReference type="AlphaFoldDB" id="A0A7J5TY34"/>
<evidence type="ECO:0000313" key="2">
    <source>
        <dbReference type="EMBL" id="KAB7730042.1"/>
    </source>
</evidence>
<sequence>MKLLFDENISWRIVKKVISFYPGSESSVRLHLLGQEDNQVWATALREGYSIVTFDDDYPALSQQRGFPPKVIFIRPGNLPTQVLADLLIRNYDTIHAFLTDTEEERGCMELIDFTRF</sequence>